<evidence type="ECO:0000256" key="1">
    <source>
        <dbReference type="ARBA" id="ARBA00007870"/>
    </source>
</evidence>
<dbReference type="InterPro" id="IPR008927">
    <property type="entry name" value="6-PGluconate_DH-like_C_sf"/>
</dbReference>
<dbReference type="Pfam" id="PF08546">
    <property type="entry name" value="ApbA_C"/>
    <property type="match status" value="1"/>
</dbReference>
<dbReference type="RefSeq" id="WP_119149952.1">
    <property type="nucleotide sequence ID" value="NZ_JBHSOV010000020.1"/>
</dbReference>
<gene>
    <name evidence="7" type="ORF">D3H35_14065</name>
</gene>
<keyword evidence="3 4" id="KW-0560">Oxidoreductase</keyword>
<feature type="domain" description="Ketopantoate reductase C-terminal" evidence="6">
    <location>
        <begin position="192"/>
        <end position="315"/>
    </location>
</feature>
<sequence>METKNAAEAQTGEAGALKVLVAGAGAVGGYLAARLIEAGQDVTLLVRERRERQLKQHGLTVISPTGDTRCEPRTIKAGEPGGPFDLIVLATKAYGLPETLQQMKPYLHEESAILPFLNGIKHMDDIAAAYPGQPLLGGVARIESTLDEEGRVVHITPYSSYRYGTYSHTSPALMERVRAALSGVSSVKEHTDIARDMRDKYLLLSALSGVTTLFQASVGDIRDTGDGLRWFEQALAENAAVIRTAIGPLDDGIVERLLAVIAGMSAASTSSMLRDLNAGLPTEAAHIHGHLLKLARKHECSVPLLETIWQRLAVYEHQRESKLG</sequence>
<dbReference type="InterPro" id="IPR036291">
    <property type="entry name" value="NAD(P)-bd_dom_sf"/>
</dbReference>
<keyword evidence="4" id="KW-0566">Pantothenate biosynthesis</keyword>
<dbReference type="GO" id="GO:0015940">
    <property type="term" value="P:pantothenate biosynthetic process"/>
    <property type="evidence" value="ECO:0007669"/>
    <property type="project" value="UniProtKB-UniPathway"/>
</dbReference>
<organism evidence="7 8">
    <name type="scientific">Cohnella faecalis</name>
    <dbReference type="NCBI Taxonomy" id="2315694"/>
    <lineage>
        <taxon>Bacteria</taxon>
        <taxon>Bacillati</taxon>
        <taxon>Bacillota</taxon>
        <taxon>Bacilli</taxon>
        <taxon>Bacillales</taxon>
        <taxon>Paenibacillaceae</taxon>
        <taxon>Cohnella</taxon>
    </lineage>
</organism>
<comment type="pathway">
    <text evidence="4">Cofactor biosynthesis; (R)-pantothenate biosynthesis; (R)-pantoate from 3-methyl-2-oxobutanoate: step 2/2.</text>
</comment>
<evidence type="ECO:0000256" key="3">
    <source>
        <dbReference type="ARBA" id="ARBA00023002"/>
    </source>
</evidence>
<evidence type="ECO:0000256" key="2">
    <source>
        <dbReference type="ARBA" id="ARBA00022857"/>
    </source>
</evidence>
<dbReference type="GO" id="GO:0005737">
    <property type="term" value="C:cytoplasm"/>
    <property type="evidence" value="ECO:0007669"/>
    <property type="project" value="TreeGrafter"/>
</dbReference>
<dbReference type="FunFam" id="3.40.50.720:FF:000307">
    <property type="entry name" value="2-dehydropantoate 2-reductase"/>
    <property type="match status" value="1"/>
</dbReference>
<dbReference type="Pfam" id="PF02558">
    <property type="entry name" value="ApbA"/>
    <property type="match status" value="1"/>
</dbReference>
<dbReference type="PANTHER" id="PTHR21708:SF26">
    <property type="entry name" value="2-DEHYDROPANTOATE 2-REDUCTASE"/>
    <property type="match status" value="1"/>
</dbReference>
<evidence type="ECO:0000256" key="4">
    <source>
        <dbReference type="RuleBase" id="RU362068"/>
    </source>
</evidence>
<dbReference type="InterPro" id="IPR013752">
    <property type="entry name" value="KPA_reductase"/>
</dbReference>
<name>A0A398CIK8_9BACL</name>
<protein>
    <recommendedName>
        <fullName evidence="4">2-dehydropantoate 2-reductase</fullName>
        <ecNumber evidence="4">1.1.1.169</ecNumber>
    </recommendedName>
    <alternativeName>
        <fullName evidence="4">Ketopantoate reductase</fullName>
    </alternativeName>
</protein>
<dbReference type="AlphaFoldDB" id="A0A398CIK8"/>
<dbReference type="Gene3D" id="1.10.1040.10">
    <property type="entry name" value="N-(1-d-carboxylethyl)-l-norvaline Dehydrogenase, domain 2"/>
    <property type="match status" value="1"/>
</dbReference>
<dbReference type="InterPro" id="IPR003710">
    <property type="entry name" value="ApbA"/>
</dbReference>
<dbReference type="Proteomes" id="UP000266340">
    <property type="component" value="Unassembled WGS sequence"/>
</dbReference>
<feature type="domain" description="Ketopantoate reductase N-terminal" evidence="5">
    <location>
        <begin position="19"/>
        <end position="165"/>
    </location>
</feature>
<comment type="similarity">
    <text evidence="1 4">Belongs to the ketopantoate reductase family.</text>
</comment>
<dbReference type="InterPro" id="IPR013328">
    <property type="entry name" value="6PGD_dom2"/>
</dbReference>
<dbReference type="EMBL" id="QXJM01000039">
    <property type="protein sequence ID" value="RIE01902.1"/>
    <property type="molecule type" value="Genomic_DNA"/>
</dbReference>
<evidence type="ECO:0000259" key="5">
    <source>
        <dbReference type="Pfam" id="PF02558"/>
    </source>
</evidence>
<proteinExistence type="inferred from homology"/>
<evidence type="ECO:0000313" key="7">
    <source>
        <dbReference type="EMBL" id="RIE01902.1"/>
    </source>
</evidence>
<dbReference type="Gene3D" id="3.40.50.720">
    <property type="entry name" value="NAD(P)-binding Rossmann-like Domain"/>
    <property type="match status" value="1"/>
</dbReference>
<reference evidence="7 8" key="1">
    <citation type="submission" date="2018-09" db="EMBL/GenBank/DDBJ databases">
        <title>Cohnella cavernae sp. nov., isolated from a karst cave.</title>
        <authorList>
            <person name="Zhu H."/>
        </authorList>
    </citation>
    <scope>NUCLEOTIDE SEQUENCE [LARGE SCALE GENOMIC DNA]</scope>
    <source>
        <strain evidence="7 8">K2E09-144</strain>
    </source>
</reference>
<keyword evidence="8" id="KW-1185">Reference proteome</keyword>
<accession>A0A398CIK8</accession>
<dbReference type="InterPro" id="IPR051402">
    <property type="entry name" value="KPR-Related"/>
</dbReference>
<comment type="catalytic activity">
    <reaction evidence="4">
        <text>(R)-pantoate + NADP(+) = 2-dehydropantoate + NADPH + H(+)</text>
        <dbReference type="Rhea" id="RHEA:16233"/>
        <dbReference type="ChEBI" id="CHEBI:11561"/>
        <dbReference type="ChEBI" id="CHEBI:15378"/>
        <dbReference type="ChEBI" id="CHEBI:15980"/>
        <dbReference type="ChEBI" id="CHEBI:57783"/>
        <dbReference type="ChEBI" id="CHEBI:58349"/>
        <dbReference type="EC" id="1.1.1.169"/>
    </reaction>
</comment>
<evidence type="ECO:0000259" key="6">
    <source>
        <dbReference type="Pfam" id="PF08546"/>
    </source>
</evidence>
<dbReference type="UniPathway" id="UPA00028">
    <property type="reaction ID" value="UER00004"/>
</dbReference>
<dbReference type="PANTHER" id="PTHR21708">
    <property type="entry name" value="PROBABLE 2-DEHYDROPANTOATE 2-REDUCTASE"/>
    <property type="match status" value="1"/>
</dbReference>
<dbReference type="SUPFAM" id="SSF48179">
    <property type="entry name" value="6-phosphogluconate dehydrogenase C-terminal domain-like"/>
    <property type="match status" value="1"/>
</dbReference>
<dbReference type="OrthoDB" id="9793586at2"/>
<dbReference type="GO" id="GO:0008677">
    <property type="term" value="F:2-dehydropantoate 2-reductase activity"/>
    <property type="evidence" value="ECO:0007669"/>
    <property type="project" value="UniProtKB-EC"/>
</dbReference>
<dbReference type="EC" id="1.1.1.169" evidence="4"/>
<evidence type="ECO:0000313" key="8">
    <source>
        <dbReference type="Proteomes" id="UP000266340"/>
    </source>
</evidence>
<comment type="caution">
    <text evidence="7">The sequence shown here is derived from an EMBL/GenBank/DDBJ whole genome shotgun (WGS) entry which is preliminary data.</text>
</comment>
<comment type="function">
    <text evidence="4">Catalyzes the NADPH-dependent reduction of ketopantoate into pantoic acid.</text>
</comment>
<dbReference type="SUPFAM" id="SSF51735">
    <property type="entry name" value="NAD(P)-binding Rossmann-fold domains"/>
    <property type="match status" value="1"/>
</dbReference>
<dbReference type="InterPro" id="IPR013332">
    <property type="entry name" value="KPR_N"/>
</dbReference>
<dbReference type="NCBIfam" id="TIGR00745">
    <property type="entry name" value="apbA_panE"/>
    <property type="match status" value="1"/>
</dbReference>
<keyword evidence="2 4" id="KW-0521">NADP</keyword>